<name>A0A3G2SA38_MALR7</name>
<dbReference type="EMBL" id="CP033153">
    <property type="protein sequence ID" value="AYO44079.1"/>
    <property type="molecule type" value="Genomic_DNA"/>
</dbReference>
<dbReference type="GO" id="GO:0000139">
    <property type="term" value="C:Golgi membrane"/>
    <property type="evidence" value="ECO:0007669"/>
    <property type="project" value="TreeGrafter"/>
</dbReference>
<evidence type="ECO:0000256" key="5">
    <source>
        <dbReference type="ARBA" id="ARBA00023136"/>
    </source>
</evidence>
<dbReference type="Pfam" id="PF07970">
    <property type="entry name" value="COPIIcoated_ERV"/>
    <property type="match status" value="1"/>
</dbReference>
<dbReference type="GO" id="GO:0006890">
    <property type="term" value="P:retrograde vesicle-mediated transport, Golgi to endoplasmic reticulum"/>
    <property type="evidence" value="ECO:0007669"/>
    <property type="project" value="TreeGrafter"/>
</dbReference>
<dbReference type="GO" id="GO:0005789">
    <property type="term" value="C:endoplasmic reticulum membrane"/>
    <property type="evidence" value="ECO:0007669"/>
    <property type="project" value="TreeGrafter"/>
</dbReference>
<dbReference type="InterPro" id="IPR039542">
    <property type="entry name" value="Erv_N"/>
</dbReference>
<dbReference type="STRING" id="425264.A0A3G2SA38"/>
<evidence type="ECO:0000256" key="2">
    <source>
        <dbReference type="ARBA" id="ARBA00005648"/>
    </source>
</evidence>
<dbReference type="PANTHER" id="PTHR10984">
    <property type="entry name" value="ENDOPLASMIC RETICULUM-GOLGI INTERMEDIATE COMPARTMENT PROTEIN"/>
    <property type="match status" value="1"/>
</dbReference>
<comment type="similarity">
    <text evidence="2">Belongs to the ERGIC family.</text>
</comment>
<dbReference type="VEuPathDB" id="FungiDB:DNF11_3129"/>
<evidence type="ECO:0000259" key="8">
    <source>
        <dbReference type="Pfam" id="PF13850"/>
    </source>
</evidence>
<protein>
    <submittedName>
        <fullName evidence="9">Endoplasmic reticulum-Golgi intermediate compartment protein 3</fullName>
    </submittedName>
</protein>
<feature type="transmembrane region" description="Helical" evidence="6">
    <location>
        <begin position="374"/>
        <end position="395"/>
    </location>
</feature>
<dbReference type="AlphaFoldDB" id="A0A3G2SA38"/>
<reference evidence="9 10" key="1">
    <citation type="submission" date="2018-10" db="EMBL/GenBank/DDBJ databases">
        <title>Complete genome sequence of Malassezia restricta CBS 7877.</title>
        <authorList>
            <person name="Morand S.C."/>
            <person name="Bertignac M."/>
            <person name="Iltis A."/>
            <person name="Kolder I."/>
            <person name="Pirovano W."/>
            <person name="Jourdain R."/>
            <person name="Clavaud C."/>
        </authorList>
    </citation>
    <scope>NUCLEOTIDE SEQUENCE [LARGE SCALE GENOMIC DNA]</scope>
    <source>
        <strain evidence="9 10">CBS 7877</strain>
    </source>
</reference>
<keyword evidence="5 6" id="KW-0472">Membrane</keyword>
<keyword evidence="10" id="KW-1185">Reference proteome</keyword>
<evidence type="ECO:0000313" key="9">
    <source>
        <dbReference type="EMBL" id="AYO44079.1"/>
    </source>
</evidence>
<dbReference type="OrthoDB" id="10266265at2759"/>
<dbReference type="PANTHER" id="PTHR10984:SF25">
    <property type="entry name" value="ENDOPLASMIC RETICULUM-GOLGI INTERMEDIATE COMPARTMENT PROTEIN 3"/>
    <property type="match status" value="1"/>
</dbReference>
<feature type="domain" description="Endoplasmic reticulum vesicle transporter N-terminal" evidence="8">
    <location>
        <begin position="10"/>
        <end position="99"/>
    </location>
</feature>
<evidence type="ECO:0000313" key="10">
    <source>
        <dbReference type="Proteomes" id="UP000269793"/>
    </source>
</evidence>
<evidence type="ECO:0000256" key="6">
    <source>
        <dbReference type="SAM" id="Phobius"/>
    </source>
</evidence>
<feature type="domain" description="Endoplasmic reticulum vesicle transporter C-terminal" evidence="7">
    <location>
        <begin position="145"/>
        <end position="396"/>
    </location>
</feature>
<dbReference type="InterPro" id="IPR012936">
    <property type="entry name" value="Erv_C"/>
</dbReference>
<dbReference type="GO" id="GO:0006888">
    <property type="term" value="P:endoplasmic reticulum to Golgi vesicle-mediated transport"/>
    <property type="evidence" value="ECO:0007669"/>
    <property type="project" value="TreeGrafter"/>
</dbReference>
<evidence type="ECO:0000256" key="4">
    <source>
        <dbReference type="ARBA" id="ARBA00022989"/>
    </source>
</evidence>
<comment type="subcellular location">
    <subcellularLocation>
        <location evidence="1">Membrane</location>
        <topology evidence="1">Multi-pass membrane protein</topology>
    </subcellularLocation>
</comment>
<sequence length="428" mass="48316">MGPGGLFGQLRGIDAFGRMSEDVRIRTNAGALITLASGLLILVLIVSEILDYRRVQTSPRLEVDLGRGERLAVQFNVTFPRIPCYLLSLDVVDVVGENQVDVHHDIERRRLDEQGRPVSQDIIRALESEAKQIVAERGPDYCGDCYGAEPPESGCCNTCDEVREAYLMQNWSFTSPDDIEQCRQEHWSEHVREQNHEGCNIAGEVRVNKVVGNLHFSPGRTFQRNDIHTHDLVPYLHGVGESVHHFGHKIHRLSFGMHDEFAIERTSRGKRWGPLKRQLGIVDALENHVGKTDNSDVMFQYFLKVVPVEVHKLNGRQMSTYQYSATSYDRDLDDYDRGERSGHIVRSIEGIPGVFFNYEISPLRVVQTEWHHSVWHLVSNLFALIGGIVTVAGLIDGAIYRARRTFRIVSQGGYSDDADGLGMDAKLL</sequence>
<dbReference type="Proteomes" id="UP000269793">
    <property type="component" value="Chromosome VI"/>
</dbReference>
<feature type="transmembrane region" description="Helical" evidence="6">
    <location>
        <begin position="29"/>
        <end position="50"/>
    </location>
</feature>
<gene>
    <name evidence="9" type="primary">ergic3</name>
    <name evidence="9" type="ORF">DNF11_3129</name>
</gene>
<proteinExistence type="inferred from homology"/>
<evidence type="ECO:0000256" key="3">
    <source>
        <dbReference type="ARBA" id="ARBA00022692"/>
    </source>
</evidence>
<dbReference type="InterPro" id="IPR045888">
    <property type="entry name" value="Erv"/>
</dbReference>
<keyword evidence="3 6" id="KW-0812">Transmembrane</keyword>
<evidence type="ECO:0000259" key="7">
    <source>
        <dbReference type="Pfam" id="PF07970"/>
    </source>
</evidence>
<dbReference type="Pfam" id="PF13850">
    <property type="entry name" value="ERGIC_N"/>
    <property type="match status" value="1"/>
</dbReference>
<evidence type="ECO:0000256" key="1">
    <source>
        <dbReference type="ARBA" id="ARBA00004141"/>
    </source>
</evidence>
<accession>A0A3G2SA38</accession>
<keyword evidence="4 6" id="KW-1133">Transmembrane helix</keyword>
<organism evidence="9 10">
    <name type="scientific">Malassezia restricta (strain ATCC 96810 / NBRC 103918 / CBS 7877)</name>
    <name type="common">Seborrheic dermatitis infection agent</name>
    <dbReference type="NCBI Taxonomy" id="425264"/>
    <lineage>
        <taxon>Eukaryota</taxon>
        <taxon>Fungi</taxon>
        <taxon>Dikarya</taxon>
        <taxon>Basidiomycota</taxon>
        <taxon>Ustilaginomycotina</taxon>
        <taxon>Malasseziomycetes</taxon>
        <taxon>Malasseziales</taxon>
        <taxon>Malasseziaceae</taxon>
        <taxon>Malassezia</taxon>
    </lineage>
</organism>
<dbReference type="GO" id="GO:0030134">
    <property type="term" value="C:COPII-coated ER to Golgi transport vesicle"/>
    <property type="evidence" value="ECO:0007669"/>
    <property type="project" value="TreeGrafter"/>
</dbReference>